<dbReference type="SUPFAM" id="SSF103473">
    <property type="entry name" value="MFS general substrate transporter"/>
    <property type="match status" value="2"/>
</dbReference>
<comment type="subcellular location">
    <subcellularLocation>
        <location evidence="1">Membrane</location>
        <topology evidence="1">Multi-pass membrane protein</topology>
    </subcellularLocation>
</comment>
<feature type="region of interest" description="Disordered" evidence="5">
    <location>
        <begin position="341"/>
        <end position="361"/>
    </location>
</feature>
<dbReference type="GO" id="GO:0005886">
    <property type="term" value="C:plasma membrane"/>
    <property type="evidence" value="ECO:0007669"/>
    <property type="project" value="TreeGrafter"/>
</dbReference>
<comment type="caution">
    <text evidence="7">The sequence shown here is derived from an EMBL/GenBank/DDBJ whole genome shotgun (WGS) entry which is preliminary data.</text>
</comment>
<dbReference type="Gene3D" id="1.20.1250.20">
    <property type="entry name" value="MFS general substrate transporter like domains"/>
    <property type="match status" value="2"/>
</dbReference>
<evidence type="ECO:0000313" key="8">
    <source>
        <dbReference type="Proteomes" id="UP001385951"/>
    </source>
</evidence>
<dbReference type="InterPro" id="IPR005828">
    <property type="entry name" value="MFS_sugar_transport-like"/>
</dbReference>
<dbReference type="GO" id="GO:0046943">
    <property type="term" value="F:carboxylic acid transmembrane transporter activity"/>
    <property type="evidence" value="ECO:0007669"/>
    <property type="project" value="TreeGrafter"/>
</dbReference>
<feature type="transmembrane region" description="Helical" evidence="6">
    <location>
        <begin position="278"/>
        <end position="296"/>
    </location>
</feature>
<proteinExistence type="predicted"/>
<feature type="compositionally biased region" description="Polar residues" evidence="5">
    <location>
        <begin position="352"/>
        <end position="361"/>
    </location>
</feature>
<evidence type="ECO:0008006" key="9">
    <source>
        <dbReference type="Google" id="ProtNLM"/>
    </source>
</evidence>
<feature type="transmembrane region" description="Helical" evidence="6">
    <location>
        <begin position="128"/>
        <end position="146"/>
    </location>
</feature>
<dbReference type="PANTHER" id="PTHR23508">
    <property type="entry name" value="CARBOXYLIC ACID TRANSPORTER PROTEIN HOMOLOG"/>
    <property type="match status" value="1"/>
</dbReference>
<organism evidence="7 8">
    <name type="scientific">Cerrena zonata</name>
    <dbReference type="NCBI Taxonomy" id="2478898"/>
    <lineage>
        <taxon>Eukaryota</taxon>
        <taxon>Fungi</taxon>
        <taxon>Dikarya</taxon>
        <taxon>Basidiomycota</taxon>
        <taxon>Agaricomycotina</taxon>
        <taxon>Agaricomycetes</taxon>
        <taxon>Polyporales</taxon>
        <taxon>Cerrenaceae</taxon>
        <taxon>Cerrena</taxon>
    </lineage>
</organism>
<dbReference type="InterPro" id="IPR036259">
    <property type="entry name" value="MFS_trans_sf"/>
</dbReference>
<gene>
    <name evidence="7" type="ORF">QCA50_017872</name>
</gene>
<accession>A0AAW0FIE3</accession>
<evidence type="ECO:0000256" key="6">
    <source>
        <dbReference type="SAM" id="Phobius"/>
    </source>
</evidence>
<feature type="transmembrane region" description="Helical" evidence="6">
    <location>
        <begin position="153"/>
        <end position="171"/>
    </location>
</feature>
<evidence type="ECO:0000256" key="1">
    <source>
        <dbReference type="ARBA" id="ARBA00004141"/>
    </source>
</evidence>
<evidence type="ECO:0000313" key="7">
    <source>
        <dbReference type="EMBL" id="KAK7679112.1"/>
    </source>
</evidence>
<feature type="transmembrane region" description="Helical" evidence="6">
    <location>
        <begin position="191"/>
        <end position="211"/>
    </location>
</feature>
<dbReference type="AlphaFoldDB" id="A0AAW0FIE3"/>
<evidence type="ECO:0000256" key="3">
    <source>
        <dbReference type="ARBA" id="ARBA00022989"/>
    </source>
</evidence>
<dbReference type="PANTHER" id="PTHR23508:SF10">
    <property type="entry name" value="CARBOXYLIC ACID TRANSPORTER PROTEIN HOMOLOG"/>
    <property type="match status" value="1"/>
</dbReference>
<evidence type="ECO:0000256" key="2">
    <source>
        <dbReference type="ARBA" id="ARBA00022692"/>
    </source>
</evidence>
<evidence type="ECO:0000256" key="4">
    <source>
        <dbReference type="ARBA" id="ARBA00023136"/>
    </source>
</evidence>
<keyword evidence="3 6" id="KW-1133">Transmembrane helix</keyword>
<keyword evidence="8" id="KW-1185">Reference proteome</keyword>
<keyword evidence="2 6" id="KW-0812">Transmembrane</keyword>
<dbReference type="Proteomes" id="UP001385951">
    <property type="component" value="Unassembled WGS sequence"/>
</dbReference>
<protein>
    <recommendedName>
        <fullName evidence="9">Major facilitator superfamily (MFS) profile domain-containing protein</fullName>
    </recommendedName>
</protein>
<dbReference type="EMBL" id="JASBNA010000063">
    <property type="protein sequence ID" value="KAK7679112.1"/>
    <property type="molecule type" value="Genomic_DNA"/>
</dbReference>
<feature type="transmembrane region" description="Helical" evidence="6">
    <location>
        <begin position="94"/>
        <end position="116"/>
    </location>
</feature>
<dbReference type="Pfam" id="PF00083">
    <property type="entry name" value="Sugar_tr"/>
    <property type="match status" value="1"/>
</dbReference>
<name>A0AAW0FIE3_9APHY</name>
<keyword evidence="4 6" id="KW-0472">Membrane</keyword>
<evidence type="ECO:0000256" key="5">
    <source>
        <dbReference type="SAM" id="MobiDB-lite"/>
    </source>
</evidence>
<reference evidence="7 8" key="1">
    <citation type="submission" date="2022-09" db="EMBL/GenBank/DDBJ databases">
        <authorList>
            <person name="Palmer J.M."/>
        </authorList>
    </citation>
    <scope>NUCLEOTIDE SEQUENCE [LARGE SCALE GENOMIC DNA]</scope>
    <source>
        <strain evidence="7 8">DSM 7382</strain>
    </source>
</reference>
<sequence length="361" mass="39730">MATRDLPKSFRDLAIGWIEKIPKEVTITPAGRLRLRSQIEQKELEHRERARENGEIDDDDDELTRKNMGKVNKKNLWNAFVSGAGLFSDGESTAISNISAIVFVGTIVGQLSFGYISDHMSRKQGMMIANTMLIIFTLLCAVGTWGKNGSPQGLFAALTVFRFFLGIAIGAEYPTSSVIASEFANELPADYIGPRLTIAGALVIQSSISFAMASHYPTLKKHIASFVVVFGFQQTFEVVTMLSLLQVGKIGAFVGTYIFPIIMRNARKVSADWEMQAPFFVSAALCMFSAFLALFLCPTVDQDAIDNEDAAFIAYLKDQGYDLHNMGDGTVLEVVDDETSEEEAVKNKQDVQVDTNSKKSL</sequence>